<reference evidence="1" key="1">
    <citation type="submission" date="2017-07" db="EMBL/GenBank/DDBJ databases">
        <authorList>
            <person name="Mikheyev A."/>
            <person name="Grau M."/>
        </authorList>
    </citation>
    <scope>NUCLEOTIDE SEQUENCE</scope>
    <source>
        <tissue evidence="1">Venom_gland</tissue>
    </source>
</reference>
<protein>
    <submittedName>
        <fullName evidence="1">Uncharacterized protein</fullName>
    </submittedName>
</protein>
<reference evidence="1" key="2">
    <citation type="submission" date="2017-11" db="EMBL/GenBank/DDBJ databases">
        <title>Coralsnake Venomics: Analyses of Venom Gland Transcriptomes and Proteomes of Six Brazilian Taxa.</title>
        <authorList>
            <person name="Aird S.D."/>
            <person name="Jorge da Silva N."/>
            <person name="Qiu L."/>
            <person name="Villar-Briones A."/>
            <person name="Aparecida-Saddi V."/>
            <person name="Campos-Telles M.P."/>
            <person name="Grau M."/>
            <person name="Mikheyev A.S."/>
        </authorList>
    </citation>
    <scope>NUCLEOTIDE SEQUENCE</scope>
    <source>
        <tissue evidence="1">Venom_gland</tissue>
    </source>
</reference>
<sequence length="105" mass="11797">MGSGQLTTWSWLRWFQCSQSQPKSQRGWSTGWGEKLLSPYSDEQSISSESNFEAQTERCKACVVWKTLDLESCSLEFGAGVAGTAKWIDFVGRKKGQFDGHQPRA</sequence>
<proteinExistence type="predicted"/>
<organism evidence="1">
    <name type="scientific">Micrurus lemniscatus lemniscatus</name>
    <dbReference type="NCBI Taxonomy" id="129467"/>
    <lineage>
        <taxon>Eukaryota</taxon>
        <taxon>Metazoa</taxon>
        <taxon>Chordata</taxon>
        <taxon>Craniata</taxon>
        <taxon>Vertebrata</taxon>
        <taxon>Euteleostomi</taxon>
        <taxon>Lepidosauria</taxon>
        <taxon>Squamata</taxon>
        <taxon>Bifurcata</taxon>
        <taxon>Unidentata</taxon>
        <taxon>Episquamata</taxon>
        <taxon>Toxicofera</taxon>
        <taxon>Serpentes</taxon>
        <taxon>Colubroidea</taxon>
        <taxon>Elapidae</taxon>
        <taxon>Elapinae</taxon>
        <taxon>Micrurus</taxon>
    </lineage>
</organism>
<accession>A0A2D4I8E7</accession>
<evidence type="ECO:0000313" key="1">
    <source>
        <dbReference type="EMBL" id="LAA80462.1"/>
    </source>
</evidence>
<dbReference type="AlphaFoldDB" id="A0A2D4I8E7"/>
<name>A0A2D4I8E7_MICLE</name>
<dbReference type="EMBL" id="IACK01082888">
    <property type="protein sequence ID" value="LAA80462.1"/>
    <property type="molecule type" value="Transcribed_RNA"/>
</dbReference>